<accession>Q8CKE1</accession>
<dbReference type="KEGG" id="ypk:y3604"/>
<dbReference type="Proteomes" id="UP000002490">
    <property type="component" value="Chromosome"/>
</dbReference>
<dbReference type="EMBL" id="AE009952">
    <property type="protein sequence ID" value="AAM87152.1"/>
    <property type="molecule type" value="Genomic_DNA"/>
</dbReference>
<proteinExistence type="predicted"/>
<name>Q8CKE1_YERPE</name>
<evidence type="ECO:0000313" key="2">
    <source>
        <dbReference type="Proteomes" id="UP000002490"/>
    </source>
</evidence>
<evidence type="ECO:0000313" key="1">
    <source>
        <dbReference type="EMBL" id="AAM87152.1"/>
    </source>
</evidence>
<sequence>MVLNNVLKCKPNRPIRRYIRGNFTSRDDSVGTVQYRIITVMIYNRHDIRLH</sequence>
<dbReference type="AlphaFoldDB" id="Q8CKE1"/>
<organism evidence="1 2">
    <name type="scientific">Yersinia pestis</name>
    <dbReference type="NCBI Taxonomy" id="632"/>
    <lineage>
        <taxon>Bacteria</taxon>
        <taxon>Pseudomonadati</taxon>
        <taxon>Pseudomonadota</taxon>
        <taxon>Gammaproteobacteria</taxon>
        <taxon>Enterobacterales</taxon>
        <taxon>Yersiniaceae</taxon>
        <taxon>Yersinia</taxon>
    </lineage>
</organism>
<reference evidence="1 2" key="1">
    <citation type="journal article" date="2002" name="J. Bacteriol.">
        <title>Genome sequence of Yersinia pestis KIM.</title>
        <authorList>
            <person name="Deng W."/>
            <person name="Burland V."/>
            <person name="Plunkett G.III."/>
            <person name="Boutin A."/>
            <person name="Mayhew G.F."/>
            <person name="Liss P."/>
            <person name="Perna N.T."/>
            <person name="Rose D.J."/>
            <person name="Mau B."/>
            <person name="Zhou S."/>
            <person name="Schwartz D.C."/>
            <person name="Fetherston J.D."/>
            <person name="Lindler L.E."/>
            <person name="Brubaker R.R."/>
            <person name="Plana G.V."/>
            <person name="Straley S.C."/>
            <person name="McDonough K.A."/>
            <person name="Nilles M.L."/>
            <person name="Matson J.S."/>
            <person name="Blattner F.R."/>
            <person name="Perry R.D."/>
        </authorList>
    </citation>
    <scope>NUCLEOTIDE SEQUENCE [LARGE SCALE GENOMIC DNA]</scope>
    <source>
        <strain evidence="2">KIM10+ / Biovar Mediaevalis</strain>
    </source>
</reference>
<dbReference type="DNASU" id="1148551"/>
<protein>
    <submittedName>
        <fullName evidence="1">Uncharacterized protein</fullName>
    </submittedName>
</protein>
<gene>
    <name evidence="1" type="ordered locus">y3604</name>
</gene>
<dbReference type="HOGENOM" id="CLU_3105576_0_0_6"/>